<dbReference type="PANTHER" id="PTHR13510">
    <property type="entry name" value="FYVE-FINGER-CONTAINING RAB5 EFFECTOR PROTEIN RABENOSYN-5-RELATED"/>
    <property type="match status" value="1"/>
</dbReference>
<accession>A0A8T1VU61</accession>
<dbReference type="Proteomes" id="UP000693981">
    <property type="component" value="Unassembled WGS sequence"/>
</dbReference>
<dbReference type="PANTHER" id="PTHR13510:SF44">
    <property type="entry name" value="RABENOSYN-5"/>
    <property type="match status" value="1"/>
</dbReference>
<gene>
    <name evidence="1" type="ORF">PHYBOEH_009433</name>
</gene>
<proteinExistence type="predicted"/>
<organism evidence="1 2">
    <name type="scientific">Phytophthora boehmeriae</name>
    <dbReference type="NCBI Taxonomy" id="109152"/>
    <lineage>
        <taxon>Eukaryota</taxon>
        <taxon>Sar</taxon>
        <taxon>Stramenopiles</taxon>
        <taxon>Oomycota</taxon>
        <taxon>Peronosporomycetes</taxon>
        <taxon>Peronosporales</taxon>
        <taxon>Peronosporaceae</taxon>
        <taxon>Phytophthora</taxon>
    </lineage>
</organism>
<dbReference type="EMBL" id="JAGDFL010000597">
    <property type="protein sequence ID" value="KAG7384476.1"/>
    <property type="molecule type" value="Genomic_DNA"/>
</dbReference>
<evidence type="ECO:0000313" key="1">
    <source>
        <dbReference type="EMBL" id="KAG7384476.1"/>
    </source>
</evidence>
<comment type="caution">
    <text evidence="1">The sequence shown here is derived from an EMBL/GenBank/DDBJ whole genome shotgun (WGS) entry which is preliminary data.</text>
</comment>
<keyword evidence="2" id="KW-1185">Reference proteome</keyword>
<evidence type="ECO:0000313" key="2">
    <source>
        <dbReference type="Proteomes" id="UP000693981"/>
    </source>
</evidence>
<dbReference type="InterPro" id="IPR052727">
    <property type="entry name" value="Rab4/Rab5_effector"/>
</dbReference>
<protein>
    <submittedName>
        <fullName evidence="1">Uncharacterized protein</fullName>
    </submittedName>
</protein>
<dbReference type="OrthoDB" id="98034at2759"/>
<dbReference type="AlphaFoldDB" id="A0A8T1VU61"/>
<name>A0A8T1VU61_9STRA</name>
<sequence length="217" mass="23948">MGKFPLSRDPFPPVTLSAEQQDALEALAEQQLAMAEAQLDRHILDNSVVDRRRWKPLKTRGRISLFRERSSAAFHRHCHSRSQFQPSTSAVLGTQNDDDWPLPQLLGAGTLEGTLEDVMYGIHAPTAVHVIAKAVISEDEVVDAAVLQELKGPTIAHPFRFLGLKWLVKAHPVAMGALVLPRDIVYVEHAGIKTRADGSKLGHFLIHSAELPQIPTI</sequence>
<reference evidence="1" key="1">
    <citation type="submission" date="2021-02" db="EMBL/GenBank/DDBJ databases">
        <authorList>
            <person name="Palmer J.M."/>
        </authorList>
    </citation>
    <scope>NUCLEOTIDE SEQUENCE</scope>
    <source>
        <strain evidence="1">SCRP23</strain>
    </source>
</reference>